<dbReference type="PANTHER" id="PTHR30055">
    <property type="entry name" value="HTH-TYPE TRANSCRIPTIONAL REGULATOR RUTR"/>
    <property type="match status" value="1"/>
</dbReference>
<evidence type="ECO:0000313" key="8">
    <source>
        <dbReference type="Proteomes" id="UP000783588"/>
    </source>
</evidence>
<dbReference type="InterPro" id="IPR001647">
    <property type="entry name" value="HTH_TetR"/>
</dbReference>
<reference evidence="7 8" key="1">
    <citation type="submission" date="2021-06" db="EMBL/GenBank/DDBJ databases">
        <authorList>
            <person name="Sun Q."/>
            <person name="Li D."/>
        </authorList>
    </citation>
    <scope>NUCLEOTIDE SEQUENCE [LARGE SCALE GENOMIC DNA]</scope>
    <source>
        <strain evidence="7 8">MSJd-7</strain>
    </source>
</reference>
<comment type="caution">
    <text evidence="7">The sequence shown here is derived from an EMBL/GenBank/DDBJ whole genome shotgun (WGS) entry which is preliminary data.</text>
</comment>
<dbReference type="PROSITE" id="PS50977">
    <property type="entry name" value="HTH_TETR_2"/>
    <property type="match status" value="1"/>
</dbReference>
<name>A0ABS6ETT2_9FIRM</name>
<dbReference type="Pfam" id="PF00440">
    <property type="entry name" value="TetR_N"/>
    <property type="match status" value="1"/>
</dbReference>
<evidence type="ECO:0000256" key="1">
    <source>
        <dbReference type="ARBA" id="ARBA00022491"/>
    </source>
</evidence>
<keyword evidence="3 5" id="KW-0238">DNA-binding</keyword>
<keyword evidence="1" id="KW-0678">Repressor</keyword>
<keyword evidence="4" id="KW-0804">Transcription</keyword>
<sequence>MQSKTYSPKEIAAFRGLLQLAAGGNCFSNIKVQDIATAAGIGKGTLYEYFSSKEDILSCTMLYTLQQFADWMEQQITRDVSLHAVLARFLDALEQERFLPFRALPVLGTFLSYEQRAQLGMRNREQAQAIIDRMRGYERHVFANSRKNGEIDSALSDRFCEYAILSALGGYVSMLEKRVCCREEISLDSCKDMAQQLIFRSLRP</sequence>
<feature type="DNA-binding region" description="H-T-H motif" evidence="5">
    <location>
        <begin position="31"/>
        <end position="50"/>
    </location>
</feature>
<dbReference type="PANTHER" id="PTHR30055:SF175">
    <property type="entry name" value="HTH-TYPE TRANSCRIPTIONAL REPRESSOR KSTR2"/>
    <property type="match status" value="1"/>
</dbReference>
<dbReference type="Proteomes" id="UP000783588">
    <property type="component" value="Unassembled WGS sequence"/>
</dbReference>
<dbReference type="InterPro" id="IPR050109">
    <property type="entry name" value="HTH-type_TetR-like_transc_reg"/>
</dbReference>
<accession>A0ABS6ETT2</accession>
<evidence type="ECO:0000256" key="3">
    <source>
        <dbReference type="ARBA" id="ARBA00023125"/>
    </source>
</evidence>
<evidence type="ECO:0000259" key="6">
    <source>
        <dbReference type="PROSITE" id="PS50977"/>
    </source>
</evidence>
<evidence type="ECO:0000256" key="5">
    <source>
        <dbReference type="PROSITE-ProRule" id="PRU00335"/>
    </source>
</evidence>
<keyword evidence="8" id="KW-1185">Reference proteome</keyword>
<evidence type="ECO:0000256" key="2">
    <source>
        <dbReference type="ARBA" id="ARBA00023015"/>
    </source>
</evidence>
<dbReference type="EMBL" id="JAHLQI010000005">
    <property type="protein sequence ID" value="MBU5490977.1"/>
    <property type="molecule type" value="Genomic_DNA"/>
</dbReference>
<protein>
    <submittedName>
        <fullName evidence="7">TetR/AcrR family transcriptional regulator</fullName>
    </submittedName>
</protein>
<gene>
    <name evidence="7" type="ORF">KQI75_10165</name>
</gene>
<evidence type="ECO:0000313" key="7">
    <source>
        <dbReference type="EMBL" id="MBU5490977.1"/>
    </source>
</evidence>
<feature type="domain" description="HTH tetR-type" evidence="6">
    <location>
        <begin position="7"/>
        <end position="68"/>
    </location>
</feature>
<keyword evidence="2" id="KW-0805">Transcription regulation</keyword>
<organism evidence="7 8">
    <name type="scientific">Butyricicoccus intestinisimiae</name>
    <dbReference type="NCBI Taxonomy" id="2841509"/>
    <lineage>
        <taxon>Bacteria</taxon>
        <taxon>Bacillati</taxon>
        <taxon>Bacillota</taxon>
        <taxon>Clostridia</taxon>
        <taxon>Eubacteriales</taxon>
        <taxon>Butyricicoccaceae</taxon>
        <taxon>Butyricicoccus</taxon>
    </lineage>
</organism>
<proteinExistence type="predicted"/>
<evidence type="ECO:0000256" key="4">
    <source>
        <dbReference type="ARBA" id="ARBA00023163"/>
    </source>
</evidence>